<gene>
    <name evidence="2" type="ORF">A3C59_00600</name>
</gene>
<dbReference type="STRING" id="1797768.A3C59_00600"/>
<reference evidence="2 3" key="1">
    <citation type="journal article" date="2016" name="Nat. Commun.">
        <title>Thousands of microbial genomes shed light on interconnected biogeochemical processes in an aquifer system.</title>
        <authorList>
            <person name="Anantharaman K."/>
            <person name="Brown C.T."/>
            <person name="Hug L.A."/>
            <person name="Sharon I."/>
            <person name="Castelle C.J."/>
            <person name="Probst A.J."/>
            <person name="Thomas B.C."/>
            <person name="Singh A."/>
            <person name="Wilkins M.J."/>
            <person name="Karaoz U."/>
            <person name="Brodie E.L."/>
            <person name="Williams K.H."/>
            <person name="Hubbard S.S."/>
            <person name="Banfield J.F."/>
        </authorList>
    </citation>
    <scope>NUCLEOTIDE SEQUENCE [LARGE SCALE GENOMIC DNA]</scope>
</reference>
<dbReference type="CDD" id="cd04179">
    <property type="entry name" value="DPM_DPG-synthase_like"/>
    <property type="match status" value="1"/>
</dbReference>
<dbReference type="InterPro" id="IPR029044">
    <property type="entry name" value="Nucleotide-diphossugar_trans"/>
</dbReference>
<dbReference type="Gene3D" id="3.90.550.10">
    <property type="entry name" value="Spore Coat Polysaccharide Biosynthesis Protein SpsA, Chain A"/>
    <property type="match status" value="1"/>
</dbReference>
<dbReference type="PANTHER" id="PTHR48090">
    <property type="entry name" value="UNDECAPRENYL-PHOSPHATE 4-DEOXY-4-FORMAMIDO-L-ARABINOSE TRANSFERASE-RELATED"/>
    <property type="match status" value="1"/>
</dbReference>
<dbReference type="InterPro" id="IPR050256">
    <property type="entry name" value="Glycosyltransferase_2"/>
</dbReference>
<dbReference type="PANTHER" id="PTHR48090:SF7">
    <property type="entry name" value="RFBJ PROTEIN"/>
    <property type="match status" value="1"/>
</dbReference>
<sequence length="219" mass="24424">MKIFVVVPSFNEGRRIGSVLEDLKGSGLPIIVVDDGSNDSTYNNAKGYDVLVLRHKVNLGKGAALKTGFEAAFLKGAGAVIMMDSDGQHKAKDLTKFVEKINSGKYDVVFGSRNLRTGVPLIRYVGNKLESMLISILFGIYVSDPICGYRAITKKAYQKMNLESLGYDVETEMVIKTRQMGLRYCEVPVETVYYDKFKGVTVLDAINILFNILKWRVFK</sequence>
<name>A0A1F5JPA9_9BACT</name>
<comment type="caution">
    <text evidence="2">The sequence shown here is derived from an EMBL/GenBank/DDBJ whole genome shotgun (WGS) entry which is preliminary data.</text>
</comment>
<organism evidence="2 3">
    <name type="scientific">Candidatus Daviesbacteria bacterium RIFCSPHIGHO2_02_FULL_36_13</name>
    <dbReference type="NCBI Taxonomy" id="1797768"/>
    <lineage>
        <taxon>Bacteria</taxon>
        <taxon>Candidatus Daviesiibacteriota</taxon>
    </lineage>
</organism>
<dbReference type="SUPFAM" id="SSF53448">
    <property type="entry name" value="Nucleotide-diphospho-sugar transferases"/>
    <property type="match status" value="1"/>
</dbReference>
<dbReference type="Pfam" id="PF00535">
    <property type="entry name" value="Glycos_transf_2"/>
    <property type="match status" value="1"/>
</dbReference>
<dbReference type="InterPro" id="IPR001173">
    <property type="entry name" value="Glyco_trans_2-like"/>
</dbReference>
<evidence type="ECO:0000313" key="2">
    <source>
        <dbReference type="EMBL" id="OGE30467.1"/>
    </source>
</evidence>
<evidence type="ECO:0000259" key="1">
    <source>
        <dbReference type="Pfam" id="PF00535"/>
    </source>
</evidence>
<protein>
    <recommendedName>
        <fullName evidence="1">Glycosyltransferase 2-like domain-containing protein</fullName>
    </recommendedName>
</protein>
<dbReference type="Proteomes" id="UP000176902">
    <property type="component" value="Unassembled WGS sequence"/>
</dbReference>
<dbReference type="AlphaFoldDB" id="A0A1F5JPA9"/>
<accession>A0A1F5JPA9</accession>
<dbReference type="EMBL" id="MFCV01000047">
    <property type="protein sequence ID" value="OGE30467.1"/>
    <property type="molecule type" value="Genomic_DNA"/>
</dbReference>
<feature type="domain" description="Glycosyltransferase 2-like" evidence="1">
    <location>
        <begin position="5"/>
        <end position="158"/>
    </location>
</feature>
<proteinExistence type="predicted"/>
<evidence type="ECO:0000313" key="3">
    <source>
        <dbReference type="Proteomes" id="UP000176902"/>
    </source>
</evidence>